<keyword evidence="2" id="KW-0472">Membrane</keyword>
<feature type="region of interest" description="Disordered" evidence="1">
    <location>
        <begin position="24"/>
        <end position="53"/>
    </location>
</feature>
<keyword evidence="2" id="KW-0812">Transmembrane</keyword>
<evidence type="ECO:0000256" key="1">
    <source>
        <dbReference type="SAM" id="MobiDB-lite"/>
    </source>
</evidence>
<dbReference type="AlphaFoldDB" id="A0A7S3LBK1"/>
<feature type="transmembrane region" description="Helical" evidence="2">
    <location>
        <begin position="226"/>
        <end position="247"/>
    </location>
</feature>
<feature type="signal peptide" evidence="3">
    <location>
        <begin position="1"/>
        <end position="18"/>
    </location>
</feature>
<gene>
    <name evidence="4" type="ORF">ACOF00016_LOCUS11264</name>
</gene>
<keyword evidence="2" id="KW-1133">Transmembrane helix</keyword>
<keyword evidence="3" id="KW-0732">Signal</keyword>
<name>A0A7S3LBK1_9STRA</name>
<dbReference type="EMBL" id="HBIM01013996">
    <property type="protein sequence ID" value="CAE0414021.1"/>
    <property type="molecule type" value="Transcribed_RNA"/>
</dbReference>
<feature type="transmembrane region" description="Helical" evidence="2">
    <location>
        <begin position="253"/>
        <end position="273"/>
    </location>
</feature>
<protein>
    <submittedName>
        <fullName evidence="4">Uncharacterized protein</fullName>
    </submittedName>
</protein>
<feature type="transmembrane region" description="Helical" evidence="2">
    <location>
        <begin position="198"/>
        <end position="219"/>
    </location>
</feature>
<evidence type="ECO:0000313" key="4">
    <source>
        <dbReference type="EMBL" id="CAE0414021.1"/>
    </source>
</evidence>
<accession>A0A7S3LBK1</accession>
<proteinExistence type="predicted"/>
<evidence type="ECO:0000256" key="3">
    <source>
        <dbReference type="SAM" id="SignalP"/>
    </source>
</evidence>
<sequence>MTVQSIVCFLLLASSTNAFVGRTPRTVSPARSKTAPPSLRWERQPKSGGSGFWNPFYSPPIEAPLSARTEESFAERLTGYAKRTADSVVDWGTFKPTGSDKTWLGDLQGYANGIEGQLDEVSDWILSYSDLRPDSETTTAGQAFLATNLAYSLAGAYLVQNGDFFFGTLTEITAVASFAYHYGQLESQGVNNLPSVRLSLLIDYILAFTSIGVALFYLATSGGDEVMTVLPPAILSLGALGASWVWYTGRPYMILHGLWHFLSAYTGYLVGAIHSGAV</sequence>
<feature type="chain" id="PRO_5030968052" evidence="3">
    <location>
        <begin position="19"/>
        <end position="278"/>
    </location>
</feature>
<reference evidence="4" key="1">
    <citation type="submission" date="2021-01" db="EMBL/GenBank/DDBJ databases">
        <authorList>
            <person name="Corre E."/>
            <person name="Pelletier E."/>
            <person name="Niang G."/>
            <person name="Scheremetjew M."/>
            <person name="Finn R."/>
            <person name="Kale V."/>
            <person name="Holt S."/>
            <person name="Cochrane G."/>
            <person name="Meng A."/>
            <person name="Brown T."/>
            <person name="Cohen L."/>
        </authorList>
    </citation>
    <scope>NUCLEOTIDE SEQUENCE</scope>
    <source>
        <strain evidence="4">CCMP127</strain>
    </source>
</reference>
<evidence type="ECO:0000256" key="2">
    <source>
        <dbReference type="SAM" id="Phobius"/>
    </source>
</evidence>
<organism evidence="4">
    <name type="scientific">Amphora coffeiformis</name>
    <dbReference type="NCBI Taxonomy" id="265554"/>
    <lineage>
        <taxon>Eukaryota</taxon>
        <taxon>Sar</taxon>
        <taxon>Stramenopiles</taxon>
        <taxon>Ochrophyta</taxon>
        <taxon>Bacillariophyta</taxon>
        <taxon>Bacillariophyceae</taxon>
        <taxon>Bacillariophycidae</taxon>
        <taxon>Thalassiophysales</taxon>
        <taxon>Catenulaceae</taxon>
        <taxon>Amphora</taxon>
    </lineage>
</organism>